<dbReference type="Proteomes" id="UP000269221">
    <property type="component" value="Unassembled WGS sequence"/>
</dbReference>
<reference evidence="1 2" key="1">
    <citation type="submission" date="2018-07" db="EMBL/GenBank/DDBJ databases">
        <title>A high quality draft genome assembly of the barn swallow (H. rustica rustica).</title>
        <authorList>
            <person name="Formenti G."/>
            <person name="Chiara M."/>
            <person name="Poveda L."/>
            <person name="Francoijs K.-J."/>
            <person name="Bonisoli-Alquati A."/>
            <person name="Canova L."/>
            <person name="Gianfranceschi L."/>
            <person name="Horner D.S."/>
            <person name="Saino N."/>
        </authorList>
    </citation>
    <scope>NUCLEOTIDE SEQUENCE [LARGE SCALE GENOMIC DNA]</scope>
    <source>
        <strain evidence="1">Chelidonia</strain>
        <tissue evidence="1">Blood</tissue>
    </source>
</reference>
<protein>
    <submittedName>
        <fullName evidence="1">Uncharacterized protein</fullName>
    </submittedName>
</protein>
<dbReference type="EMBL" id="QRBI01000120">
    <property type="protein sequence ID" value="RMC06749.1"/>
    <property type="molecule type" value="Genomic_DNA"/>
</dbReference>
<evidence type="ECO:0000313" key="2">
    <source>
        <dbReference type="Proteomes" id="UP000269221"/>
    </source>
</evidence>
<organism evidence="1 2">
    <name type="scientific">Hirundo rustica rustica</name>
    <dbReference type="NCBI Taxonomy" id="333673"/>
    <lineage>
        <taxon>Eukaryota</taxon>
        <taxon>Metazoa</taxon>
        <taxon>Chordata</taxon>
        <taxon>Craniata</taxon>
        <taxon>Vertebrata</taxon>
        <taxon>Euteleostomi</taxon>
        <taxon>Archelosauria</taxon>
        <taxon>Archosauria</taxon>
        <taxon>Dinosauria</taxon>
        <taxon>Saurischia</taxon>
        <taxon>Theropoda</taxon>
        <taxon>Coelurosauria</taxon>
        <taxon>Aves</taxon>
        <taxon>Neognathae</taxon>
        <taxon>Neoaves</taxon>
        <taxon>Telluraves</taxon>
        <taxon>Australaves</taxon>
        <taxon>Passeriformes</taxon>
        <taxon>Sylvioidea</taxon>
        <taxon>Hirundinidae</taxon>
        <taxon>Hirundo</taxon>
    </lineage>
</organism>
<accession>A0A3M0K0H1</accession>
<evidence type="ECO:0000313" key="1">
    <source>
        <dbReference type="EMBL" id="RMC06749.1"/>
    </source>
</evidence>
<sequence>MSQCVLTVATVDACACHTNTKSPYGGIHKVVPECAGIPVKSVITLQERLRSKIKFRVIINVLLGTVIDLCCAGLKSAELLSEDDLHCPETTEGHMAAKPILKLTCGIARSKTCLENLRFLATNPGVWHHLQNSLRILCQTGAIINDQPSLAELFQIGGHWLIDMIFHKKLKLPARFASDP</sequence>
<dbReference type="AlphaFoldDB" id="A0A3M0K0H1"/>
<comment type="caution">
    <text evidence="1">The sequence shown here is derived from an EMBL/GenBank/DDBJ whole genome shotgun (WGS) entry which is preliminary data.</text>
</comment>
<gene>
    <name evidence="1" type="ORF">DUI87_16195</name>
</gene>
<keyword evidence="2" id="KW-1185">Reference proteome</keyword>
<name>A0A3M0K0H1_HIRRU</name>
<proteinExistence type="predicted"/>